<dbReference type="GO" id="GO:0012505">
    <property type="term" value="C:endomembrane system"/>
    <property type="evidence" value="ECO:0007669"/>
    <property type="project" value="UniProtKB-SubCell"/>
</dbReference>
<evidence type="ECO:0000256" key="7">
    <source>
        <dbReference type="SAM" id="Phobius"/>
    </source>
</evidence>
<dbReference type="GO" id="GO:0005506">
    <property type="term" value="F:iron ion binding"/>
    <property type="evidence" value="ECO:0007669"/>
    <property type="project" value="InterPro"/>
</dbReference>
<proteinExistence type="predicted"/>
<keyword evidence="6 7" id="KW-0472">Membrane</keyword>
<evidence type="ECO:0000256" key="6">
    <source>
        <dbReference type="ARBA" id="ARBA00023136"/>
    </source>
</evidence>
<dbReference type="AlphaFoldDB" id="A0A2S7IPP7"/>
<evidence type="ECO:0000313" key="9">
    <source>
        <dbReference type="EMBL" id="PQA59639.1"/>
    </source>
</evidence>
<evidence type="ECO:0000313" key="10">
    <source>
        <dbReference type="Proteomes" id="UP000239590"/>
    </source>
</evidence>
<name>A0A2S7IPP7_9BACT</name>
<keyword evidence="2 7" id="KW-0812">Transmembrane</keyword>
<dbReference type="EMBL" id="PTRA01000001">
    <property type="protein sequence ID" value="PQA59639.1"/>
    <property type="molecule type" value="Genomic_DNA"/>
</dbReference>
<dbReference type="GO" id="GO:0006643">
    <property type="term" value="P:membrane lipid metabolic process"/>
    <property type="evidence" value="ECO:0007669"/>
    <property type="project" value="TreeGrafter"/>
</dbReference>
<feature type="domain" description="Fatty acid hydroxylase" evidence="8">
    <location>
        <begin position="81"/>
        <end position="214"/>
    </location>
</feature>
<dbReference type="Proteomes" id="UP000239590">
    <property type="component" value="Unassembled WGS sequence"/>
</dbReference>
<organism evidence="9 10">
    <name type="scientific">Siphonobacter curvatus</name>
    <dbReference type="NCBI Taxonomy" id="2094562"/>
    <lineage>
        <taxon>Bacteria</taxon>
        <taxon>Pseudomonadati</taxon>
        <taxon>Bacteroidota</taxon>
        <taxon>Cytophagia</taxon>
        <taxon>Cytophagales</taxon>
        <taxon>Cytophagaceae</taxon>
        <taxon>Siphonobacter</taxon>
    </lineage>
</organism>
<dbReference type="Pfam" id="PF04116">
    <property type="entry name" value="FA_hydroxylase"/>
    <property type="match status" value="1"/>
</dbReference>
<dbReference type="InterPro" id="IPR051689">
    <property type="entry name" value="Sterol_desaturase/TMEM195"/>
</dbReference>
<dbReference type="PANTHER" id="PTHR21624:SF1">
    <property type="entry name" value="ALKYLGLYCEROL MONOOXYGENASE"/>
    <property type="match status" value="1"/>
</dbReference>
<feature type="transmembrane region" description="Helical" evidence="7">
    <location>
        <begin position="135"/>
        <end position="157"/>
    </location>
</feature>
<dbReference type="GO" id="GO:0016020">
    <property type="term" value="C:membrane"/>
    <property type="evidence" value="ECO:0007669"/>
    <property type="project" value="GOC"/>
</dbReference>
<evidence type="ECO:0000256" key="4">
    <source>
        <dbReference type="ARBA" id="ARBA00023002"/>
    </source>
</evidence>
<accession>A0A2S7IPP7</accession>
<evidence type="ECO:0000259" key="8">
    <source>
        <dbReference type="Pfam" id="PF04116"/>
    </source>
</evidence>
<keyword evidence="5" id="KW-0443">Lipid metabolism</keyword>
<feature type="transmembrane region" description="Helical" evidence="7">
    <location>
        <begin position="372"/>
        <end position="391"/>
    </location>
</feature>
<feature type="transmembrane region" description="Helical" evidence="7">
    <location>
        <begin position="298"/>
        <end position="316"/>
    </location>
</feature>
<comment type="subcellular location">
    <subcellularLocation>
        <location evidence="1">Endomembrane system</location>
        <topology evidence="1">Multi-pass membrane protein</topology>
    </subcellularLocation>
</comment>
<dbReference type="RefSeq" id="WP_104711280.1">
    <property type="nucleotide sequence ID" value="NZ_PTRA01000001.1"/>
</dbReference>
<dbReference type="GO" id="GO:0008610">
    <property type="term" value="P:lipid biosynthetic process"/>
    <property type="evidence" value="ECO:0007669"/>
    <property type="project" value="InterPro"/>
</dbReference>
<feature type="transmembrane region" description="Helical" evidence="7">
    <location>
        <begin position="6"/>
        <end position="23"/>
    </location>
</feature>
<feature type="transmembrane region" description="Helical" evidence="7">
    <location>
        <begin position="322"/>
        <end position="341"/>
    </location>
</feature>
<dbReference type="OrthoDB" id="9770329at2"/>
<keyword evidence="4" id="KW-0560">Oxidoreductase</keyword>
<evidence type="ECO:0000256" key="5">
    <source>
        <dbReference type="ARBA" id="ARBA00023098"/>
    </source>
</evidence>
<reference evidence="10" key="1">
    <citation type="submission" date="2018-02" db="EMBL/GenBank/DDBJ databases">
        <title>Genome sequencing of Solimonas sp. HR-BB.</title>
        <authorList>
            <person name="Lee Y."/>
            <person name="Jeon C.O."/>
        </authorList>
    </citation>
    <scope>NUCLEOTIDE SEQUENCE [LARGE SCALE GENOMIC DNA]</scope>
    <source>
        <strain evidence="10">HR-U</strain>
    </source>
</reference>
<evidence type="ECO:0000256" key="1">
    <source>
        <dbReference type="ARBA" id="ARBA00004127"/>
    </source>
</evidence>
<dbReference type="InterPro" id="IPR006694">
    <property type="entry name" value="Fatty_acid_hydroxylase"/>
</dbReference>
<protein>
    <submittedName>
        <fullName evidence="9">Sterol desaturase</fullName>
    </submittedName>
</protein>
<gene>
    <name evidence="9" type="ORF">C5O19_08390</name>
</gene>
<keyword evidence="3 7" id="KW-1133">Transmembrane helix</keyword>
<feature type="transmembrane region" description="Helical" evidence="7">
    <location>
        <begin position="77"/>
        <end position="95"/>
    </location>
</feature>
<dbReference type="PANTHER" id="PTHR21624">
    <property type="entry name" value="STEROL DESATURASE-RELATED PROTEIN"/>
    <property type="match status" value="1"/>
</dbReference>
<comment type="caution">
    <text evidence="9">The sequence shown here is derived from an EMBL/GenBank/DDBJ whole genome shotgun (WGS) entry which is preliminary data.</text>
</comment>
<sequence>MEINILAFAIPLFVFFIGLEYYLSLRMERKVHHFADSVTNMGVGIAERLSDLYVSSLFFYVFDFIQRNFGLFTIKQNAWTFILLFLATDFLWYWYHRFAHEINLFWGVHVVHHQSDEFNYTVAARITVFQALVRGAFWCVLPLLGFSAEMITALLLIHGAYPFFTHTRLVGKLGWLEYIFVTPSHHRVHHASNELYLDKNYGDVLIIWDKLFGTFIEETEEPVYGLTKPLKSYSFLWQHFHFLLEIALSVKKTPGFIPKLKVIFGRPANFDPHVRGELEAIFIAQHPEVVVSHRMRSYILGQLVVVSLLLFFLILWDQYWPLPLQAGGGVFIVLSLINIGAILEKKTWVLYLEYARLCSLILTAYALTNNPWWLLTLNLASVVILFTSNYLRRQYVHWVYNEAR</sequence>
<evidence type="ECO:0000256" key="2">
    <source>
        <dbReference type="ARBA" id="ARBA00022692"/>
    </source>
</evidence>
<dbReference type="GO" id="GO:0050479">
    <property type="term" value="F:glyceryl-ether monooxygenase activity"/>
    <property type="evidence" value="ECO:0007669"/>
    <property type="project" value="TreeGrafter"/>
</dbReference>
<keyword evidence="10" id="KW-1185">Reference proteome</keyword>
<evidence type="ECO:0000256" key="3">
    <source>
        <dbReference type="ARBA" id="ARBA00022989"/>
    </source>
</evidence>
<feature type="transmembrane region" description="Helical" evidence="7">
    <location>
        <begin position="348"/>
        <end position="366"/>
    </location>
</feature>